<dbReference type="InterPro" id="IPR034746">
    <property type="entry name" value="POTRA"/>
</dbReference>
<reference evidence="4 5" key="1">
    <citation type="submission" date="2021-03" db="EMBL/GenBank/DDBJ databases">
        <title>Winogradskyella sp. nov., isolated from costal sediment.</title>
        <authorList>
            <person name="Gao C."/>
        </authorList>
    </citation>
    <scope>NUCLEOTIDE SEQUENCE [LARGE SCALE GENOMIC DNA]</scope>
    <source>
        <strain evidence="4 5">DF17</strain>
    </source>
</reference>
<dbReference type="PROSITE" id="PS51779">
    <property type="entry name" value="POTRA"/>
    <property type="match status" value="1"/>
</dbReference>
<comment type="caution">
    <text evidence="4">The sequence shown here is derived from an EMBL/GenBank/DDBJ whole genome shotgun (WGS) entry which is preliminary data.</text>
</comment>
<evidence type="ECO:0000313" key="5">
    <source>
        <dbReference type="Proteomes" id="UP000676776"/>
    </source>
</evidence>
<dbReference type="Pfam" id="PF07244">
    <property type="entry name" value="POTRA"/>
    <property type="match status" value="1"/>
</dbReference>
<dbReference type="Gene3D" id="3.10.20.310">
    <property type="entry name" value="membrane protein fhac"/>
    <property type="match status" value="1"/>
</dbReference>
<gene>
    <name evidence="4" type="ORF">J4050_02995</name>
</gene>
<comment type="subcellular location">
    <subcellularLocation>
        <location evidence="1">Membrane</location>
    </subcellularLocation>
</comment>
<sequence>MKLNIVLLVLVLGLNSIGFAQNPIITAIEIEGNKRTRTNFLKRLAFVKEGSKLDTVKLASDVRRFKLLPSVATASYDVQQLNNNQYKVTYTVVENFAIIPGLNVSQDVNEGLAYRTSLFDFNFLGQNQIIGGFYSRNVFDSYGFFWEAPNLITRKWGIGVNYQNNVLQEPVFFMDGRDVNYKYDSKAFEFRVFYEHNFNNRFELGVNFANEDYKLLNGVLPPNIPDELGVNRISIVGEYEYNNITNEYQYVDGFRSVFTYGFTVDSKGENDLLKNFFIGRNDFEYFKRIKKRGNWANRIRLGYATNNATPFAPFALDNQINIRGVGNVIDRGTASVVLNTEYRHTVFEKGWFAFQGNAFVDAGTWRDPGGDLGELVRGENSALFTGLGVRFIHKRIFNAVFRIDYGISLGKKANNGIVFGIGQYF</sequence>
<dbReference type="RefSeq" id="WP_208152472.1">
    <property type="nucleotide sequence ID" value="NZ_JAGEVF010000002.1"/>
</dbReference>
<evidence type="ECO:0000256" key="1">
    <source>
        <dbReference type="ARBA" id="ARBA00004370"/>
    </source>
</evidence>
<dbReference type="EMBL" id="JAGEVF010000002">
    <property type="protein sequence ID" value="MBO3115695.1"/>
    <property type="molecule type" value="Genomic_DNA"/>
</dbReference>
<evidence type="ECO:0000259" key="3">
    <source>
        <dbReference type="PROSITE" id="PS51779"/>
    </source>
</evidence>
<dbReference type="Proteomes" id="UP000676776">
    <property type="component" value="Unassembled WGS sequence"/>
</dbReference>
<keyword evidence="2" id="KW-0472">Membrane</keyword>
<keyword evidence="5" id="KW-1185">Reference proteome</keyword>
<evidence type="ECO:0000313" key="4">
    <source>
        <dbReference type="EMBL" id="MBO3115695.1"/>
    </source>
</evidence>
<dbReference type="InterPro" id="IPR010827">
    <property type="entry name" value="BamA/TamA_POTRA"/>
</dbReference>
<name>A0ABS3SYZ0_9FLAO</name>
<proteinExistence type="predicted"/>
<protein>
    <recommendedName>
        <fullName evidence="3">POTRA domain-containing protein</fullName>
    </recommendedName>
</protein>
<feature type="domain" description="POTRA" evidence="3">
    <location>
        <begin position="23"/>
        <end position="95"/>
    </location>
</feature>
<accession>A0ABS3SYZ0</accession>
<organism evidence="4 5">
    <name type="scientific">Winogradskyella pelagia</name>
    <dbReference type="NCBI Taxonomy" id="2819984"/>
    <lineage>
        <taxon>Bacteria</taxon>
        <taxon>Pseudomonadati</taxon>
        <taxon>Bacteroidota</taxon>
        <taxon>Flavobacteriia</taxon>
        <taxon>Flavobacteriales</taxon>
        <taxon>Flavobacteriaceae</taxon>
        <taxon>Winogradskyella</taxon>
    </lineage>
</organism>
<evidence type="ECO:0000256" key="2">
    <source>
        <dbReference type="ARBA" id="ARBA00023136"/>
    </source>
</evidence>